<comment type="caution">
    <text evidence="2">The sequence shown here is derived from an EMBL/GenBank/DDBJ whole genome shotgun (WGS) entry which is preliminary data.</text>
</comment>
<accession>A0A8X6QIC3</accession>
<dbReference type="AlphaFoldDB" id="A0A8X6QIC3"/>
<name>A0A8X6QIC3_NEPPI</name>
<reference evidence="2" key="1">
    <citation type="submission" date="2020-08" db="EMBL/GenBank/DDBJ databases">
        <title>Multicomponent nature underlies the extraordinary mechanical properties of spider dragline silk.</title>
        <authorList>
            <person name="Kono N."/>
            <person name="Nakamura H."/>
            <person name="Mori M."/>
            <person name="Yoshida Y."/>
            <person name="Ohtoshi R."/>
            <person name="Malay A.D."/>
            <person name="Moran D.A.P."/>
            <person name="Tomita M."/>
            <person name="Numata K."/>
            <person name="Arakawa K."/>
        </authorList>
    </citation>
    <scope>NUCLEOTIDE SEQUENCE</scope>
</reference>
<proteinExistence type="predicted"/>
<dbReference type="Proteomes" id="UP000887013">
    <property type="component" value="Unassembled WGS sequence"/>
</dbReference>
<evidence type="ECO:0000313" key="3">
    <source>
        <dbReference type="Proteomes" id="UP000887013"/>
    </source>
</evidence>
<feature type="region of interest" description="Disordered" evidence="1">
    <location>
        <begin position="1"/>
        <end position="24"/>
    </location>
</feature>
<evidence type="ECO:0000313" key="2">
    <source>
        <dbReference type="EMBL" id="GFU26723.1"/>
    </source>
</evidence>
<keyword evidence="3" id="KW-1185">Reference proteome</keyword>
<dbReference type="EMBL" id="BMAW01032666">
    <property type="protein sequence ID" value="GFU26723.1"/>
    <property type="molecule type" value="Genomic_DNA"/>
</dbReference>
<gene>
    <name evidence="2" type="ORF">NPIL_629051</name>
</gene>
<feature type="compositionally biased region" description="Polar residues" evidence="1">
    <location>
        <begin position="1"/>
        <end position="21"/>
    </location>
</feature>
<evidence type="ECO:0000256" key="1">
    <source>
        <dbReference type="SAM" id="MobiDB-lite"/>
    </source>
</evidence>
<sequence>MKCSRINVTECSRGDSNSQPPYHNLENIKTARNLLNHITIHKNQKSKMPSDKTARNSLFKNSVKFSLAPKRLTKLFPLLNRRPGKALCPSSSTCLFANDAGYKIRFSKGLHTFATW</sequence>
<protein>
    <submittedName>
        <fullName evidence="2">Uncharacterized protein</fullName>
    </submittedName>
</protein>
<organism evidence="2 3">
    <name type="scientific">Nephila pilipes</name>
    <name type="common">Giant wood spider</name>
    <name type="synonym">Nephila maculata</name>
    <dbReference type="NCBI Taxonomy" id="299642"/>
    <lineage>
        <taxon>Eukaryota</taxon>
        <taxon>Metazoa</taxon>
        <taxon>Ecdysozoa</taxon>
        <taxon>Arthropoda</taxon>
        <taxon>Chelicerata</taxon>
        <taxon>Arachnida</taxon>
        <taxon>Araneae</taxon>
        <taxon>Araneomorphae</taxon>
        <taxon>Entelegynae</taxon>
        <taxon>Araneoidea</taxon>
        <taxon>Nephilidae</taxon>
        <taxon>Nephila</taxon>
    </lineage>
</organism>